<dbReference type="AlphaFoldDB" id="A0A0E0RK27"/>
<reference evidence="3" key="1">
    <citation type="submission" date="2013-06" db="EMBL/GenBank/DDBJ databases">
        <authorList>
            <person name="Zhao Q."/>
        </authorList>
    </citation>
    <scope>NUCLEOTIDE SEQUENCE</scope>
    <source>
        <strain evidence="3">cv. W1943</strain>
    </source>
</reference>
<reference evidence="2" key="2">
    <citation type="submission" date="2015-06" db="UniProtKB">
        <authorList>
            <consortium name="EnsemblPlants"/>
        </authorList>
    </citation>
    <scope>IDENTIFICATION</scope>
</reference>
<dbReference type="EnsemblPlants" id="ORUFI12G21140.1">
    <property type="protein sequence ID" value="ORUFI12G21140.1"/>
    <property type="gene ID" value="ORUFI12G21140"/>
</dbReference>
<protein>
    <submittedName>
        <fullName evidence="2">Uncharacterized protein</fullName>
    </submittedName>
</protein>
<evidence type="ECO:0000313" key="3">
    <source>
        <dbReference type="Proteomes" id="UP000008022"/>
    </source>
</evidence>
<proteinExistence type="predicted"/>
<feature type="region of interest" description="Disordered" evidence="1">
    <location>
        <begin position="192"/>
        <end position="226"/>
    </location>
</feature>
<keyword evidence="3" id="KW-1185">Reference proteome</keyword>
<evidence type="ECO:0000313" key="2">
    <source>
        <dbReference type="EnsemblPlants" id="ORUFI12G21140.1"/>
    </source>
</evidence>
<organism evidence="2 3">
    <name type="scientific">Oryza rufipogon</name>
    <name type="common">Brownbeard rice</name>
    <name type="synonym">Asian wild rice</name>
    <dbReference type="NCBI Taxonomy" id="4529"/>
    <lineage>
        <taxon>Eukaryota</taxon>
        <taxon>Viridiplantae</taxon>
        <taxon>Streptophyta</taxon>
        <taxon>Embryophyta</taxon>
        <taxon>Tracheophyta</taxon>
        <taxon>Spermatophyta</taxon>
        <taxon>Magnoliopsida</taxon>
        <taxon>Liliopsida</taxon>
        <taxon>Poales</taxon>
        <taxon>Poaceae</taxon>
        <taxon>BOP clade</taxon>
        <taxon>Oryzoideae</taxon>
        <taxon>Oryzeae</taxon>
        <taxon>Oryzinae</taxon>
        <taxon>Oryza</taxon>
    </lineage>
</organism>
<evidence type="ECO:0000256" key="1">
    <source>
        <dbReference type="SAM" id="MobiDB-lite"/>
    </source>
</evidence>
<dbReference type="HOGENOM" id="CLU_1158003_0_0_1"/>
<accession>A0A0E0RK27</accession>
<name>A0A0E0RK27_ORYRU</name>
<dbReference type="Proteomes" id="UP000008022">
    <property type="component" value="Unassembled WGS sequence"/>
</dbReference>
<sequence length="240" mass="26112">MDICPESRCVAAAYPIHGHEAMITIHRPTGRCREQLPSVGDDGHQWGSSSSWRQEAVEDRAKISCRCRDMPAQLMLLMAMASNGHEGFTHEEEGQRKKTINLTLHIPMDPTCHSLPFLLPPLLSNPLSCRRRLLRATRPKADGVTRRGEVGGGDADGINGKGSNRRRRCYCSCQWGQRRRCCGGGGEGIEPPCRRSLPPSPHYEKKPSALGGQIKEEEPLQGKGGEGRAAVGIVCAAVGG</sequence>
<dbReference type="Gramene" id="ORUFI12G21140.1">
    <property type="protein sequence ID" value="ORUFI12G21140.1"/>
    <property type="gene ID" value="ORUFI12G21140"/>
</dbReference>